<dbReference type="InterPro" id="IPR005467">
    <property type="entry name" value="His_kinase_dom"/>
</dbReference>
<evidence type="ECO:0000256" key="5">
    <source>
        <dbReference type="SAM" id="MobiDB-lite"/>
    </source>
</evidence>
<dbReference type="InterPro" id="IPR001789">
    <property type="entry name" value="Sig_transdc_resp-reg_receiver"/>
</dbReference>
<feature type="modified residue" description="4-aspartylphosphate" evidence="4">
    <location>
        <position position="779"/>
    </location>
</feature>
<feature type="transmembrane region" description="Helical" evidence="6">
    <location>
        <begin position="232"/>
        <end position="249"/>
    </location>
</feature>
<sequence length="855" mass="91909">MNEVMASPDILRSTGSSPTRAGSNSKANGALVIVLYALASVAVLDRLSVRAPESYILPLYLVCACAVLIALESGRARFSARGFWMTVALALIAAIALPLLAWPNISFTTRSETGVVIPIICAVGLGSLLALWSHFFRHNWLGLAASGTPALLFHGTVLTLGAAALNFLPSISGPYTLTPLSLISNMLVSMSAAILLIHLALSIEAGGRWLMHFSVVLAGIILLAGINGLAGQPLLLLVLAVLVIATLPFTSRSPVLASLTLAAFAVLLPHIPFVVTSIGELANPTGTGNAPVLLSAVAIIGMAALARQAEDAHRRIVASDNIEKLRTEFARLGAGRLLRADLNAKRMYLITSERGSEKGYSFADFFRGANSSEMLELLNAIREPAPAAPEKAFAIKLNPTPLSPYSPETPPAPHRIHILDKTHNSAWLGLLDISEQSDLEAKVRRTETALGEALLREERLLSVASHELRTPMSILSMLAEELDSGTPWNEIAPGFKDACNRIDSVLDDLRVHDGREDVQLLQTVYTLREMAQHLQEVYTGPAQANGVALLFSLSQQSDTLIQSDYGRIFIALSKLIHNAIIHARASEISVSVFLTRQTDGAAIATWQVSDNGRGIPAERRQTIFRPFDTDGTGPGNTRPGLGLYTARNAVQAMGGELILRRPDTDEIGAVPRRLPPFSTAKSDGAYDVTAPNPGTSFILKHPVRLAKHAEYTTLEHLPMTETQATYPDKTVLLIEDNQIVGEITVARLRRLFGTTIWAERGDEALLAYENSRPDLLLVDQLLPGMLGSEVIKRVRETNRIVPIIGITASAMGSECAELEGAGANYALEKPLSLQQMQKVAAEFFGQATTSSAPDS</sequence>
<dbReference type="Gene3D" id="3.30.565.10">
    <property type="entry name" value="Histidine kinase-like ATPase, C-terminal domain"/>
    <property type="match status" value="1"/>
</dbReference>
<keyword evidence="6" id="KW-1133">Transmembrane helix</keyword>
<dbReference type="CDD" id="cd17546">
    <property type="entry name" value="REC_hyHK_CKI1_RcsC-like"/>
    <property type="match status" value="1"/>
</dbReference>
<evidence type="ECO:0000256" key="1">
    <source>
        <dbReference type="ARBA" id="ARBA00000085"/>
    </source>
</evidence>
<dbReference type="Gene3D" id="1.10.287.130">
    <property type="match status" value="1"/>
</dbReference>
<evidence type="ECO:0000313" key="9">
    <source>
        <dbReference type="EMBL" id="KAA0912243.1"/>
    </source>
</evidence>
<dbReference type="SMART" id="SM00387">
    <property type="entry name" value="HATPase_c"/>
    <property type="match status" value="1"/>
</dbReference>
<evidence type="ECO:0000256" key="3">
    <source>
        <dbReference type="ARBA" id="ARBA00022553"/>
    </source>
</evidence>
<dbReference type="SUPFAM" id="SSF55874">
    <property type="entry name" value="ATPase domain of HSP90 chaperone/DNA topoisomerase II/histidine kinase"/>
    <property type="match status" value="1"/>
</dbReference>
<protein>
    <recommendedName>
        <fullName evidence="2">histidine kinase</fullName>
        <ecNumber evidence="2">2.7.13.3</ecNumber>
    </recommendedName>
</protein>
<feature type="transmembrane region" description="Helical" evidence="6">
    <location>
        <begin position="30"/>
        <end position="49"/>
    </location>
</feature>
<dbReference type="SMART" id="SM00448">
    <property type="entry name" value="REC"/>
    <property type="match status" value="1"/>
</dbReference>
<dbReference type="Gene3D" id="3.40.50.2300">
    <property type="match status" value="1"/>
</dbReference>
<dbReference type="PROSITE" id="PS50110">
    <property type="entry name" value="RESPONSE_REGULATORY"/>
    <property type="match status" value="1"/>
</dbReference>
<proteinExistence type="predicted"/>
<feature type="transmembrane region" description="Helical" evidence="6">
    <location>
        <begin position="55"/>
        <end position="71"/>
    </location>
</feature>
<feature type="transmembrane region" description="Helical" evidence="6">
    <location>
        <begin position="83"/>
        <end position="102"/>
    </location>
</feature>
<feature type="domain" description="Histidine kinase" evidence="7">
    <location>
        <begin position="463"/>
        <end position="679"/>
    </location>
</feature>
<reference evidence="9 10" key="1">
    <citation type="submission" date="2019-07" db="EMBL/GenBank/DDBJ databases">
        <title>Aquicoccus porphyridii gen. nov., sp. nov., isolated from a small marine red alga, Porphyridium marinum.</title>
        <authorList>
            <person name="Liu L."/>
        </authorList>
    </citation>
    <scope>NUCLEOTIDE SEQUENCE [LARGE SCALE GENOMIC DNA]</scope>
    <source>
        <strain evidence="9 10">L1 8-17</strain>
    </source>
</reference>
<name>A0A5A9Z4Y2_9RHOB</name>
<dbReference type="InterPro" id="IPR003661">
    <property type="entry name" value="HisK_dim/P_dom"/>
</dbReference>
<dbReference type="EMBL" id="VINQ01000015">
    <property type="protein sequence ID" value="KAA0912243.1"/>
    <property type="molecule type" value="Genomic_DNA"/>
</dbReference>
<feature type="transmembrane region" description="Helical" evidence="6">
    <location>
        <begin position="140"/>
        <end position="165"/>
    </location>
</feature>
<evidence type="ECO:0000256" key="2">
    <source>
        <dbReference type="ARBA" id="ARBA00012438"/>
    </source>
</evidence>
<dbReference type="Pfam" id="PF00072">
    <property type="entry name" value="Response_reg"/>
    <property type="match status" value="1"/>
</dbReference>
<dbReference type="PANTHER" id="PTHR43547">
    <property type="entry name" value="TWO-COMPONENT HISTIDINE KINASE"/>
    <property type="match status" value="1"/>
</dbReference>
<dbReference type="EC" id="2.7.13.3" evidence="2"/>
<feature type="transmembrane region" description="Helical" evidence="6">
    <location>
        <begin position="177"/>
        <end position="197"/>
    </location>
</feature>
<organism evidence="9 10">
    <name type="scientific">Aquicoccus porphyridii</name>
    <dbReference type="NCBI Taxonomy" id="1852029"/>
    <lineage>
        <taxon>Bacteria</taxon>
        <taxon>Pseudomonadati</taxon>
        <taxon>Pseudomonadota</taxon>
        <taxon>Alphaproteobacteria</taxon>
        <taxon>Rhodobacterales</taxon>
        <taxon>Paracoccaceae</taxon>
        <taxon>Aquicoccus</taxon>
    </lineage>
</organism>
<feature type="domain" description="Response regulatory" evidence="8">
    <location>
        <begin position="730"/>
        <end position="844"/>
    </location>
</feature>
<dbReference type="InterPro" id="IPR011006">
    <property type="entry name" value="CheY-like_superfamily"/>
</dbReference>
<dbReference type="InterPro" id="IPR003594">
    <property type="entry name" value="HATPase_dom"/>
</dbReference>
<evidence type="ECO:0000313" key="10">
    <source>
        <dbReference type="Proteomes" id="UP000325291"/>
    </source>
</evidence>
<dbReference type="InterPro" id="IPR036890">
    <property type="entry name" value="HATPase_C_sf"/>
</dbReference>
<accession>A0A5A9Z4Y2</accession>
<dbReference type="CDD" id="cd00075">
    <property type="entry name" value="HATPase"/>
    <property type="match status" value="1"/>
</dbReference>
<feature type="compositionally biased region" description="Polar residues" evidence="5">
    <location>
        <begin position="13"/>
        <end position="24"/>
    </location>
</feature>
<dbReference type="GO" id="GO:0000155">
    <property type="term" value="F:phosphorelay sensor kinase activity"/>
    <property type="evidence" value="ECO:0007669"/>
    <property type="project" value="InterPro"/>
</dbReference>
<keyword evidence="6" id="KW-0472">Membrane</keyword>
<dbReference type="SUPFAM" id="SSF47384">
    <property type="entry name" value="Homodimeric domain of signal transducing histidine kinase"/>
    <property type="match status" value="1"/>
</dbReference>
<dbReference type="PANTHER" id="PTHR43547:SF2">
    <property type="entry name" value="HYBRID SIGNAL TRANSDUCTION HISTIDINE KINASE C"/>
    <property type="match status" value="1"/>
</dbReference>
<dbReference type="Pfam" id="PF02518">
    <property type="entry name" value="HATPase_c"/>
    <property type="match status" value="1"/>
</dbReference>
<feature type="transmembrane region" description="Helical" evidence="6">
    <location>
        <begin position="209"/>
        <end position="226"/>
    </location>
</feature>
<evidence type="ECO:0000256" key="6">
    <source>
        <dbReference type="SAM" id="Phobius"/>
    </source>
</evidence>
<gene>
    <name evidence="9" type="ORF">FLO80_16675</name>
</gene>
<feature type="region of interest" description="Disordered" evidence="5">
    <location>
        <begin position="1"/>
        <end position="24"/>
    </location>
</feature>
<comment type="caution">
    <text evidence="9">The sequence shown here is derived from an EMBL/GenBank/DDBJ whole genome shotgun (WGS) entry which is preliminary data.</text>
</comment>
<evidence type="ECO:0000259" key="7">
    <source>
        <dbReference type="PROSITE" id="PS50109"/>
    </source>
</evidence>
<dbReference type="RefSeq" id="WP_111367677.1">
    <property type="nucleotide sequence ID" value="NZ_VINQ01000015.1"/>
</dbReference>
<keyword evidence="10" id="KW-1185">Reference proteome</keyword>
<evidence type="ECO:0000256" key="4">
    <source>
        <dbReference type="PROSITE-ProRule" id="PRU00169"/>
    </source>
</evidence>
<evidence type="ECO:0000259" key="8">
    <source>
        <dbReference type="PROSITE" id="PS50110"/>
    </source>
</evidence>
<dbReference type="InterPro" id="IPR036097">
    <property type="entry name" value="HisK_dim/P_sf"/>
</dbReference>
<dbReference type="PROSITE" id="PS50109">
    <property type="entry name" value="HIS_KIN"/>
    <property type="match status" value="1"/>
</dbReference>
<feature type="transmembrane region" description="Helical" evidence="6">
    <location>
        <begin position="256"/>
        <end position="278"/>
    </location>
</feature>
<dbReference type="SUPFAM" id="SSF52172">
    <property type="entry name" value="CheY-like"/>
    <property type="match status" value="1"/>
</dbReference>
<comment type="catalytic activity">
    <reaction evidence="1">
        <text>ATP + protein L-histidine = ADP + protein N-phospho-L-histidine.</text>
        <dbReference type="EC" id="2.7.13.3"/>
    </reaction>
</comment>
<dbReference type="Proteomes" id="UP000325291">
    <property type="component" value="Unassembled WGS sequence"/>
</dbReference>
<feature type="transmembrane region" description="Helical" evidence="6">
    <location>
        <begin position="114"/>
        <end position="133"/>
    </location>
</feature>
<keyword evidence="6" id="KW-0812">Transmembrane</keyword>
<dbReference type="CDD" id="cd00082">
    <property type="entry name" value="HisKA"/>
    <property type="match status" value="1"/>
</dbReference>
<dbReference type="AlphaFoldDB" id="A0A5A9Z4Y2"/>
<keyword evidence="3 4" id="KW-0597">Phosphoprotein</keyword>